<proteinExistence type="predicted"/>
<evidence type="ECO:0000313" key="3">
    <source>
        <dbReference type="Proteomes" id="UP000078559"/>
    </source>
</evidence>
<accession>A0A194W5S4</accession>
<sequence>MPTGNSFQRWFTKSMPGGSKQEERPEIEKSFHCDCGSTRCKSSTETKESIEGGRVIWRVKWHNCRNDEALEYLEGLQSAPVGGDGRHGESHGHGKSHYHHHKSHKHKSHHHKSHHKSHRHHSSRHGKGRQDAREGDEVSGGEGPQEDLYDEEDPGMEAETAGDSAQNLGMAVMAPHEAADIQQQHGSA</sequence>
<dbReference type="AlphaFoldDB" id="A0A194W5S4"/>
<keyword evidence="3" id="KW-1185">Reference proteome</keyword>
<organism evidence="2 3">
    <name type="scientific">Cytospora mali</name>
    <name type="common">Apple Valsa canker fungus</name>
    <name type="synonym">Valsa mali</name>
    <dbReference type="NCBI Taxonomy" id="578113"/>
    <lineage>
        <taxon>Eukaryota</taxon>
        <taxon>Fungi</taxon>
        <taxon>Dikarya</taxon>
        <taxon>Ascomycota</taxon>
        <taxon>Pezizomycotina</taxon>
        <taxon>Sordariomycetes</taxon>
        <taxon>Sordariomycetidae</taxon>
        <taxon>Diaporthales</taxon>
        <taxon>Cytosporaceae</taxon>
        <taxon>Cytospora</taxon>
    </lineage>
</organism>
<evidence type="ECO:0000256" key="1">
    <source>
        <dbReference type="SAM" id="MobiDB-lite"/>
    </source>
</evidence>
<feature type="region of interest" description="Disordered" evidence="1">
    <location>
        <begin position="80"/>
        <end position="188"/>
    </location>
</feature>
<feature type="compositionally biased region" description="Acidic residues" evidence="1">
    <location>
        <begin position="144"/>
        <end position="156"/>
    </location>
</feature>
<dbReference type="EMBL" id="CM003105">
    <property type="protein sequence ID" value="KUI71871.1"/>
    <property type="molecule type" value="Genomic_DNA"/>
</dbReference>
<protein>
    <submittedName>
        <fullName evidence="2">Uncharacterized protein</fullName>
    </submittedName>
</protein>
<feature type="compositionally biased region" description="Polar residues" evidence="1">
    <location>
        <begin position="1"/>
        <end position="11"/>
    </location>
</feature>
<name>A0A194W5S4_CYTMA</name>
<dbReference type="OrthoDB" id="10493017at2759"/>
<feature type="compositionally biased region" description="Basic residues" evidence="1">
    <location>
        <begin position="93"/>
        <end position="127"/>
    </location>
</feature>
<evidence type="ECO:0000313" key="2">
    <source>
        <dbReference type="EMBL" id="KUI71871.1"/>
    </source>
</evidence>
<dbReference type="Proteomes" id="UP000078559">
    <property type="component" value="Chromosome 8"/>
</dbReference>
<reference evidence="2" key="1">
    <citation type="submission" date="2014-12" db="EMBL/GenBank/DDBJ databases">
        <title>Genome Sequence of Valsa Canker Pathogens Uncovers a Specific Adaption of Colonization on Woody Bark.</title>
        <authorList>
            <person name="Yin Z."/>
            <person name="Liu H."/>
            <person name="Gao X."/>
            <person name="Li Z."/>
            <person name="Song N."/>
            <person name="Ke X."/>
            <person name="Dai Q."/>
            <person name="Wu Y."/>
            <person name="Sun Y."/>
            <person name="Xu J.-R."/>
            <person name="Kang Z.K."/>
            <person name="Wang L."/>
            <person name="Huang L."/>
        </authorList>
    </citation>
    <scope>NUCLEOTIDE SEQUENCE [LARGE SCALE GENOMIC DNA]</scope>
    <source>
        <strain evidence="2">03-8</strain>
    </source>
</reference>
<feature type="region of interest" description="Disordered" evidence="1">
    <location>
        <begin position="1"/>
        <end position="27"/>
    </location>
</feature>
<gene>
    <name evidence="2" type="ORF">VM1G_07855</name>
</gene>